<accession>A0A2N0NX26</accession>
<reference evidence="3 4" key="3">
    <citation type="submission" date="2017-10" db="EMBL/GenBank/DDBJ databases">
        <title>Extensive intraspecific genome diversity in a model arbuscular mycorrhizal fungus.</title>
        <authorList>
            <person name="Chen E.C.H."/>
            <person name="Morin E."/>
            <person name="Baudet D."/>
            <person name="Noel J."/>
            <person name="Ndikumana S."/>
            <person name="Charron P."/>
            <person name="St-Onge C."/>
            <person name="Giorgi J."/>
            <person name="Grigoriev I.V."/>
            <person name="Roux C."/>
            <person name="Martin F.M."/>
            <person name="Corradi N."/>
        </authorList>
    </citation>
    <scope>NUCLEOTIDE SEQUENCE [LARGE SCALE GENOMIC DNA]</scope>
    <source>
        <strain evidence="3 4">A1</strain>
    </source>
</reference>
<reference evidence="3 4" key="4">
    <citation type="submission" date="2017-10" db="EMBL/GenBank/DDBJ databases">
        <title>Genome analyses suggest a sexual origin of heterokaryosis in a supposedly ancient asexual fungus.</title>
        <authorList>
            <person name="Corradi N."/>
            <person name="Sedzielewska K."/>
            <person name="Noel J."/>
            <person name="Charron P."/>
            <person name="Farinelli L."/>
            <person name="Marton T."/>
            <person name="Kruger M."/>
            <person name="Pelin A."/>
            <person name="Brachmann A."/>
            <person name="Corradi N."/>
        </authorList>
    </citation>
    <scope>NUCLEOTIDE SEQUENCE [LARGE SCALE GENOMIC DNA]</scope>
    <source>
        <strain evidence="3 4">A1</strain>
    </source>
</reference>
<evidence type="ECO:0000313" key="3">
    <source>
        <dbReference type="EMBL" id="PKC59269.1"/>
    </source>
</evidence>
<gene>
    <name evidence="3" type="ORF">RhiirA1_469714</name>
    <name evidence="2" type="ORF">RhiirA5_430248</name>
</gene>
<dbReference type="Proteomes" id="UP000232688">
    <property type="component" value="Unassembled WGS sequence"/>
</dbReference>
<dbReference type="EMBL" id="LLXJ01002323">
    <property type="protein sequence ID" value="PKB99124.1"/>
    <property type="molecule type" value="Genomic_DNA"/>
</dbReference>
<reference evidence="2 5" key="1">
    <citation type="submission" date="2016-04" db="EMBL/GenBank/DDBJ databases">
        <title>Genome analyses suggest a sexual origin of heterokaryosis in a supposedly ancient asexual fungus.</title>
        <authorList>
            <person name="Ropars J."/>
            <person name="Sedzielewska K."/>
            <person name="Noel J."/>
            <person name="Charron P."/>
            <person name="Farinelli L."/>
            <person name="Marton T."/>
            <person name="Kruger M."/>
            <person name="Pelin A."/>
            <person name="Brachmann A."/>
            <person name="Corradi N."/>
        </authorList>
    </citation>
    <scope>NUCLEOTIDE SEQUENCE [LARGE SCALE GENOMIC DNA]</scope>
    <source>
        <strain evidence="2 5">A5</strain>
    </source>
</reference>
<dbReference type="AlphaFoldDB" id="A0A2N0NX26"/>
<dbReference type="VEuPathDB" id="FungiDB:RhiirFUN_025287"/>
<dbReference type="VEuPathDB" id="FungiDB:RhiirA1_469714"/>
<comment type="caution">
    <text evidence="2">The sequence shown here is derived from an EMBL/GenBank/DDBJ whole genome shotgun (WGS) entry which is preliminary data.</text>
</comment>
<evidence type="ECO:0000313" key="2">
    <source>
        <dbReference type="EMBL" id="PKB99124.1"/>
    </source>
</evidence>
<protein>
    <submittedName>
        <fullName evidence="2">Uncharacterized protein</fullName>
    </submittedName>
</protein>
<feature type="region of interest" description="Disordered" evidence="1">
    <location>
        <begin position="1"/>
        <end position="34"/>
    </location>
</feature>
<dbReference type="EMBL" id="LLXH01001370">
    <property type="protein sequence ID" value="PKC59269.1"/>
    <property type="molecule type" value="Genomic_DNA"/>
</dbReference>
<sequence>MSHIKLKDFNTNTKEEKEQAKKEEPETTHSETAEWKTAIPTNGGRRSDACSEQICGRTSTFLYSEYRTAPKISEISRPTRRIYASTSEPTCEMDININGNRQRPTDNNKHILENQTTGNYKDLVRDDTNRGQKCEERFNTVVTGGRLKAQSSLPTGQEEEIDSNSGTLAIRELCGDQRMVTSSILQSRSTNQFPFNQDRNTGTLQTLQVDYTEFSEDHLLNILKKDYSFHDETNINVLSDREINKFSKVYGITDVHSILSCDDFVFWLEDNNGIIYIWSQMENSIILGGHDLREALMNFLFYQENLRYVDEYTHKLVPLDVS</sequence>
<evidence type="ECO:0000313" key="5">
    <source>
        <dbReference type="Proteomes" id="UP000232722"/>
    </source>
</evidence>
<proteinExistence type="predicted"/>
<evidence type="ECO:0000256" key="1">
    <source>
        <dbReference type="SAM" id="MobiDB-lite"/>
    </source>
</evidence>
<dbReference type="VEuPathDB" id="FungiDB:FUN_004627"/>
<dbReference type="Proteomes" id="UP000232722">
    <property type="component" value="Unassembled WGS sequence"/>
</dbReference>
<name>A0A2N0NX26_9GLOM</name>
<reference evidence="2 5" key="2">
    <citation type="submission" date="2017-09" db="EMBL/GenBank/DDBJ databases">
        <title>Extensive intraspecific genome diversity in a model arbuscular mycorrhizal fungus.</title>
        <authorList>
            <person name="Chen E.C."/>
            <person name="Morin E."/>
            <person name="Beaudet D."/>
            <person name="Noel J."/>
            <person name="Ndikumana S."/>
            <person name="Charron P."/>
            <person name="St-Onge C."/>
            <person name="Giorgi J."/>
            <person name="Grigoriev I.V."/>
            <person name="Roux C."/>
            <person name="Martin F.M."/>
            <person name="Corradi N."/>
        </authorList>
    </citation>
    <scope>NUCLEOTIDE SEQUENCE [LARGE SCALE GENOMIC DNA]</scope>
    <source>
        <strain evidence="2 5">A5</strain>
    </source>
</reference>
<organism evidence="2 5">
    <name type="scientific">Rhizophagus irregularis</name>
    <dbReference type="NCBI Taxonomy" id="588596"/>
    <lineage>
        <taxon>Eukaryota</taxon>
        <taxon>Fungi</taxon>
        <taxon>Fungi incertae sedis</taxon>
        <taxon>Mucoromycota</taxon>
        <taxon>Glomeromycotina</taxon>
        <taxon>Glomeromycetes</taxon>
        <taxon>Glomerales</taxon>
        <taxon>Glomeraceae</taxon>
        <taxon>Rhizophagus</taxon>
    </lineage>
</organism>
<evidence type="ECO:0000313" key="4">
    <source>
        <dbReference type="Proteomes" id="UP000232688"/>
    </source>
</evidence>